<evidence type="ECO:0000313" key="1">
    <source>
        <dbReference type="EMBL" id="KKN79961.1"/>
    </source>
</evidence>
<dbReference type="EMBL" id="LAZR01000239">
    <property type="protein sequence ID" value="KKN79961.1"/>
    <property type="molecule type" value="Genomic_DNA"/>
</dbReference>
<reference evidence="1" key="1">
    <citation type="journal article" date="2015" name="Nature">
        <title>Complex archaea that bridge the gap between prokaryotes and eukaryotes.</title>
        <authorList>
            <person name="Spang A."/>
            <person name="Saw J.H."/>
            <person name="Jorgensen S.L."/>
            <person name="Zaremba-Niedzwiedzka K."/>
            <person name="Martijn J."/>
            <person name="Lind A.E."/>
            <person name="van Eijk R."/>
            <person name="Schleper C."/>
            <person name="Guy L."/>
            <person name="Ettema T.J."/>
        </authorList>
    </citation>
    <scope>NUCLEOTIDE SEQUENCE</scope>
</reference>
<protein>
    <submittedName>
        <fullName evidence="1">Uncharacterized protein</fullName>
    </submittedName>
</protein>
<accession>A0A0F9W2S7</accession>
<organism evidence="1">
    <name type="scientific">marine sediment metagenome</name>
    <dbReference type="NCBI Taxonomy" id="412755"/>
    <lineage>
        <taxon>unclassified sequences</taxon>
        <taxon>metagenomes</taxon>
        <taxon>ecological metagenomes</taxon>
    </lineage>
</organism>
<proteinExistence type="predicted"/>
<dbReference type="AlphaFoldDB" id="A0A0F9W2S7"/>
<name>A0A0F9W2S7_9ZZZZ</name>
<dbReference type="Gene3D" id="2.30.30.110">
    <property type="match status" value="1"/>
</dbReference>
<gene>
    <name evidence="1" type="ORF">LCGC14_0334690</name>
</gene>
<dbReference type="InterPro" id="IPR011067">
    <property type="entry name" value="Plasmid_toxin/cell-grow_inhib"/>
</dbReference>
<sequence length="108" mass="12231">MSDEARKPREWIAASSAEVHLLEPQVVLAVPIVITPDGEEDMRNSCIRILAEAFSPRLTPDRARLAITHQMRVLSQKRIHRFISAVTPAAMDRIEASLMDVLDIRFEL</sequence>
<comment type="caution">
    <text evidence="1">The sequence shown here is derived from an EMBL/GenBank/DDBJ whole genome shotgun (WGS) entry which is preliminary data.</text>
</comment>